<dbReference type="InterPro" id="IPR003877">
    <property type="entry name" value="SPRY_dom"/>
</dbReference>
<feature type="repeat" description="ANK" evidence="3">
    <location>
        <begin position="1183"/>
        <end position="1215"/>
    </location>
</feature>
<dbReference type="SMART" id="SM00248">
    <property type="entry name" value="ANK"/>
    <property type="match status" value="12"/>
</dbReference>
<name>A0ABR1QNJ9_9PEZI</name>
<feature type="compositionally biased region" description="Acidic residues" evidence="4">
    <location>
        <begin position="1517"/>
        <end position="1527"/>
    </location>
</feature>
<feature type="region of interest" description="Disordered" evidence="4">
    <location>
        <begin position="1515"/>
        <end position="1543"/>
    </location>
</feature>
<evidence type="ECO:0000256" key="1">
    <source>
        <dbReference type="ARBA" id="ARBA00022737"/>
    </source>
</evidence>
<dbReference type="PROSITE" id="PS50188">
    <property type="entry name" value="B302_SPRY"/>
    <property type="match status" value="1"/>
</dbReference>
<protein>
    <submittedName>
        <fullName evidence="6">Protein serac1</fullName>
    </submittedName>
</protein>
<gene>
    <name evidence="6" type="ORF">PG986_004769</name>
</gene>
<evidence type="ECO:0000313" key="6">
    <source>
        <dbReference type="EMBL" id="KAK7959915.1"/>
    </source>
</evidence>
<dbReference type="Pfam" id="PF00622">
    <property type="entry name" value="SPRY"/>
    <property type="match status" value="1"/>
</dbReference>
<dbReference type="Proteomes" id="UP001391051">
    <property type="component" value="Unassembled WGS sequence"/>
</dbReference>
<dbReference type="Gene3D" id="2.60.120.920">
    <property type="match status" value="1"/>
</dbReference>
<evidence type="ECO:0000259" key="5">
    <source>
        <dbReference type="PROSITE" id="PS50188"/>
    </source>
</evidence>
<dbReference type="InterPro" id="IPR013320">
    <property type="entry name" value="ConA-like_dom_sf"/>
</dbReference>
<feature type="domain" description="B30.2/SPRY" evidence="5">
    <location>
        <begin position="1437"/>
        <end position="1678"/>
    </location>
</feature>
<dbReference type="InterPro" id="IPR044736">
    <property type="entry name" value="Gid1/RanBPM/SPLA_SPRY"/>
</dbReference>
<dbReference type="InterPro" id="IPR027417">
    <property type="entry name" value="P-loop_NTPase"/>
</dbReference>
<dbReference type="Gene3D" id="3.40.50.300">
    <property type="entry name" value="P-loop containing nucleotide triphosphate hydrolases"/>
    <property type="match status" value="1"/>
</dbReference>
<dbReference type="SUPFAM" id="SSF52540">
    <property type="entry name" value="P-loop containing nucleoside triphosphate hydrolases"/>
    <property type="match status" value="1"/>
</dbReference>
<evidence type="ECO:0000256" key="4">
    <source>
        <dbReference type="SAM" id="MobiDB-lite"/>
    </source>
</evidence>
<dbReference type="Gene3D" id="1.25.40.20">
    <property type="entry name" value="Ankyrin repeat-containing domain"/>
    <property type="match status" value="3"/>
</dbReference>
<dbReference type="SMART" id="SM00449">
    <property type="entry name" value="SPRY"/>
    <property type="match status" value="1"/>
</dbReference>
<dbReference type="InterPro" id="IPR002110">
    <property type="entry name" value="Ankyrin_rpt"/>
</dbReference>
<evidence type="ECO:0000256" key="3">
    <source>
        <dbReference type="PROSITE-ProRule" id="PRU00023"/>
    </source>
</evidence>
<comment type="caution">
    <text evidence="6">The sequence shown here is derived from an EMBL/GenBank/DDBJ whole genome shotgun (WGS) entry which is preliminary data.</text>
</comment>
<feature type="repeat" description="ANK" evidence="3">
    <location>
        <begin position="1003"/>
        <end position="1036"/>
    </location>
</feature>
<dbReference type="GeneID" id="92074053"/>
<dbReference type="InterPro" id="IPR056884">
    <property type="entry name" value="NPHP3-like_N"/>
</dbReference>
<feature type="repeat" description="ANK" evidence="3">
    <location>
        <begin position="1216"/>
        <end position="1248"/>
    </location>
</feature>
<feature type="compositionally biased region" description="Basic and acidic residues" evidence="4">
    <location>
        <begin position="843"/>
        <end position="856"/>
    </location>
</feature>
<dbReference type="SUPFAM" id="SSF49899">
    <property type="entry name" value="Concanavalin A-like lectins/glucanases"/>
    <property type="match status" value="1"/>
</dbReference>
<dbReference type="InterPro" id="IPR051165">
    <property type="entry name" value="Multifunctional_ANK_Repeat"/>
</dbReference>
<evidence type="ECO:0000313" key="7">
    <source>
        <dbReference type="Proteomes" id="UP001391051"/>
    </source>
</evidence>
<dbReference type="InterPro" id="IPR043136">
    <property type="entry name" value="B30.2/SPRY_sf"/>
</dbReference>
<dbReference type="PROSITE" id="PS50088">
    <property type="entry name" value="ANK_REPEAT"/>
    <property type="match status" value="4"/>
</dbReference>
<dbReference type="PANTHER" id="PTHR24123:SF33">
    <property type="entry name" value="PROTEIN HOS4"/>
    <property type="match status" value="1"/>
</dbReference>
<dbReference type="InterPro" id="IPR036770">
    <property type="entry name" value="Ankyrin_rpt-contain_sf"/>
</dbReference>
<dbReference type="PANTHER" id="PTHR24123">
    <property type="entry name" value="ANKYRIN REPEAT-CONTAINING"/>
    <property type="match status" value="1"/>
</dbReference>
<sequence>MATSSLYEEALAKFETDAKLNYKDDTTLKQLSQFMSEQGTPEESRAAAERLSQESSQKYGDRHFAGDIKISGEWIQNILSNISNFIEVGNYAMKAAPESVALTWFAVTLALKAIQGNFDLYGLFGSGLTDSTQIMIIVTHYDQLYDQRSELDWKPNAVVSKLLDDIVNAYTGVLRFAFAVKRHIEGSKGDKIRHGFKDFFGVPKSKFEERTKELAALKQKVLEGTEAAFQKRSLDSLDSLGKDTRGIRDAVNGIRDFQPVMQKLEHYQSEWRTRFTAEMQELNRTIKEKMPSNSPVHEFERIKERLRVAADDASERLQKSLADMFPATCQWVFEDEAYSEWEASTFNSGLCLIGTKGSGKSTVLASVYKQISDRSSTAGSIVLYASCDVDAFSCTTNRKSSKLVAVYNTLYLQILQFISAGESDMSLLEKCNRIFSVPETRSGMDQKATKVTNQNDGYLPKFEEAIVELASLLQNNVYIVLDAVETLEEKEQLEFSATLAAIFEAPTSAITQQVQTIVSCPVAEPFHKEFVKLGMRNTIDTNYYHHSDMEMLVTNELEGVPGLSTTDIGTASHKILAKAGHDFGYVVNVAIPFLKEPSKENISNRLMVLPEGITSVYKAALEVMPSSYADLLRTAVSWTIFAPGSSLPTIEEVSDAFYGTYTDTSEEDRGDSASPDARFPVASNSIRKQLDKAAGPFLRLDGDYINLQDWDQITTYCKEVAEQHRHDESHGPGRYCDRCKMLLSQPQTLAFEDPREHLQRALTCLRHLNNPLFQKRSGLLEVSGYTKDPGSDASETEDKKGDYMSNEMSDDSPEFNRQVSQDDTGDDNESSLDQGPNGLAEPVSKDVHSDRAKDEEAPTAAVTQEDLGYLTDESLDKEETVEARFGDTMDGDDYDSTLANGAKHIRYEIVHWPSHFRRAEELGSSEEEQNITIWTEIFAELEILTNNTVVFRNWQKQLWLAKGNEAAYLRDPQSPLHVAAYLGLATWAERLIGRGRHPNELSGGYNALQAAADKADRRSMLKLLLECGGDVNFESDMCMPALHLWLLVDSSLEAMQLMLDHGGNPLLATNKNHGEWTPMHYLAYSGEDPGTLEFLLDRVPSESKPGMMNAVTSSKWTPLLVLLSRPKVPKPLLVSFLNHGADINLDGGHSLRALQMACGTGDLECVKIILAHHVESVDDLDDEGDTALHQACLRGHPKCLELVAENGADLNLGNKSQRTPLYDAAIRGYSECVRVLLRRGAHAHCFDIRGRTPLFAACLSGSEEAAVMILDSLIEAKLPVSDINKYTKRHRTPLRQASSRGFDKVVASLIKVARDEGNVAGLDVDRQDTLKGMSALHHASMHGRKESTRLLLDVGADASLKTKDGKTALALAYENWLRTPEDRYEDIISMLVEDQPEAAKPDTELHAVCAVHGSTRLLKQLHGLGTSLYGQDRYGWTPLELARNTGQSEVESFLLKCGMQPTRWLGGGDILSDDGLTVTLATGRSMFCISADRPLPPNIGTFYFEVTFLGPATSSAEADDVVDDNNDERDNGGANAKTGTKNKTIAEKSQEKYPVVAIGFCTLGGALIQFPGWPPRSDAPSARSWAYHGDDGGFFSWQRPSGTWARRGPQYGLAGDMVGCGVDFGPGGSSISAATIWFTHNGTRLVQHEFTGVRGRLFPVLGLRDAVRLETRFRGPFFYKGAEGAGEEGRGKRDG</sequence>
<dbReference type="EMBL" id="JAQQWE010000003">
    <property type="protein sequence ID" value="KAK7959915.1"/>
    <property type="molecule type" value="Genomic_DNA"/>
</dbReference>
<accession>A0ABR1QNJ9</accession>
<dbReference type="PROSITE" id="PS50297">
    <property type="entry name" value="ANK_REP_REGION"/>
    <property type="match status" value="4"/>
</dbReference>
<evidence type="ECO:0000256" key="2">
    <source>
        <dbReference type="ARBA" id="ARBA00023043"/>
    </source>
</evidence>
<dbReference type="RefSeq" id="XP_066703618.1">
    <property type="nucleotide sequence ID" value="XM_066840991.1"/>
</dbReference>
<dbReference type="SUPFAM" id="SSF48403">
    <property type="entry name" value="Ankyrin repeat"/>
    <property type="match status" value="3"/>
</dbReference>
<reference evidence="6 7" key="1">
    <citation type="submission" date="2023-01" db="EMBL/GenBank/DDBJ databases">
        <title>Analysis of 21 Apiospora genomes using comparative genomics revels a genus with tremendous synthesis potential of carbohydrate active enzymes and secondary metabolites.</title>
        <authorList>
            <person name="Sorensen T."/>
        </authorList>
    </citation>
    <scope>NUCLEOTIDE SEQUENCE [LARGE SCALE GENOMIC DNA]</scope>
    <source>
        <strain evidence="6 7">CBS 24483</strain>
    </source>
</reference>
<feature type="repeat" description="ANK" evidence="3">
    <location>
        <begin position="1331"/>
        <end position="1363"/>
    </location>
</feature>
<feature type="region of interest" description="Disordered" evidence="4">
    <location>
        <begin position="782"/>
        <end position="875"/>
    </location>
</feature>
<dbReference type="Pfam" id="PF24883">
    <property type="entry name" value="NPHP3_N"/>
    <property type="match status" value="1"/>
</dbReference>
<dbReference type="InterPro" id="IPR001870">
    <property type="entry name" value="B30.2/SPRY"/>
</dbReference>
<keyword evidence="7" id="KW-1185">Reference proteome</keyword>
<dbReference type="CDD" id="cd12885">
    <property type="entry name" value="SPRY_RanBP_like"/>
    <property type="match status" value="1"/>
</dbReference>
<keyword evidence="1" id="KW-0677">Repeat</keyword>
<dbReference type="Pfam" id="PF13637">
    <property type="entry name" value="Ank_4"/>
    <property type="match status" value="1"/>
</dbReference>
<organism evidence="6 7">
    <name type="scientific">Apiospora aurea</name>
    <dbReference type="NCBI Taxonomy" id="335848"/>
    <lineage>
        <taxon>Eukaryota</taxon>
        <taxon>Fungi</taxon>
        <taxon>Dikarya</taxon>
        <taxon>Ascomycota</taxon>
        <taxon>Pezizomycotina</taxon>
        <taxon>Sordariomycetes</taxon>
        <taxon>Xylariomycetidae</taxon>
        <taxon>Amphisphaeriales</taxon>
        <taxon>Apiosporaceae</taxon>
        <taxon>Apiospora</taxon>
    </lineage>
</organism>
<keyword evidence="2 3" id="KW-0040">ANK repeat</keyword>
<dbReference type="Pfam" id="PF12796">
    <property type="entry name" value="Ank_2"/>
    <property type="match status" value="2"/>
</dbReference>
<proteinExistence type="predicted"/>